<sequence length="46" mass="5500">MNKHSGNWLQRSAQGSTGPWGNSFTLHAEENRHFSFWYFLAFMYYP</sequence>
<accession>A0A2P2Q421</accession>
<dbReference type="EMBL" id="GGEC01081254">
    <property type="protein sequence ID" value="MBX61738.1"/>
    <property type="molecule type" value="Transcribed_RNA"/>
</dbReference>
<protein>
    <submittedName>
        <fullName evidence="1">Uncharacterized protein</fullName>
    </submittedName>
</protein>
<proteinExistence type="predicted"/>
<reference evidence="1" key="1">
    <citation type="submission" date="2018-02" db="EMBL/GenBank/DDBJ databases">
        <title>Rhizophora mucronata_Transcriptome.</title>
        <authorList>
            <person name="Meera S.P."/>
            <person name="Sreeshan A."/>
            <person name="Augustine A."/>
        </authorList>
    </citation>
    <scope>NUCLEOTIDE SEQUENCE</scope>
    <source>
        <tissue evidence="1">Leaf</tissue>
    </source>
</reference>
<evidence type="ECO:0000313" key="1">
    <source>
        <dbReference type="EMBL" id="MBX61738.1"/>
    </source>
</evidence>
<dbReference type="AlphaFoldDB" id="A0A2P2Q421"/>
<name>A0A2P2Q421_RHIMU</name>
<organism evidence="1">
    <name type="scientific">Rhizophora mucronata</name>
    <name type="common">Asiatic mangrove</name>
    <dbReference type="NCBI Taxonomy" id="61149"/>
    <lineage>
        <taxon>Eukaryota</taxon>
        <taxon>Viridiplantae</taxon>
        <taxon>Streptophyta</taxon>
        <taxon>Embryophyta</taxon>
        <taxon>Tracheophyta</taxon>
        <taxon>Spermatophyta</taxon>
        <taxon>Magnoliopsida</taxon>
        <taxon>eudicotyledons</taxon>
        <taxon>Gunneridae</taxon>
        <taxon>Pentapetalae</taxon>
        <taxon>rosids</taxon>
        <taxon>fabids</taxon>
        <taxon>Malpighiales</taxon>
        <taxon>Rhizophoraceae</taxon>
        <taxon>Rhizophora</taxon>
    </lineage>
</organism>